<dbReference type="Pfam" id="PF00172">
    <property type="entry name" value="Zn_clus"/>
    <property type="match status" value="1"/>
</dbReference>
<organism evidence="5 6">
    <name type="scientific">Hyaloscypha variabilis (strain UAMH 11265 / GT02V1 / F)</name>
    <name type="common">Meliniomyces variabilis</name>
    <dbReference type="NCBI Taxonomy" id="1149755"/>
    <lineage>
        <taxon>Eukaryota</taxon>
        <taxon>Fungi</taxon>
        <taxon>Dikarya</taxon>
        <taxon>Ascomycota</taxon>
        <taxon>Pezizomycotina</taxon>
        <taxon>Leotiomycetes</taxon>
        <taxon>Helotiales</taxon>
        <taxon>Hyaloscyphaceae</taxon>
        <taxon>Hyaloscypha</taxon>
        <taxon>Hyaloscypha variabilis</taxon>
    </lineage>
</organism>
<dbReference type="PANTHER" id="PTHR31001:SF76">
    <property type="entry name" value="ZN(2)-C6 FUNGAL-TYPE DOMAIN-CONTAINING PROTEIN"/>
    <property type="match status" value="1"/>
</dbReference>
<dbReference type="OrthoDB" id="1747771at2759"/>
<accession>A0A2J6RNB3</accession>
<feature type="domain" description="Zn(2)-C6 fungal-type" evidence="4">
    <location>
        <begin position="22"/>
        <end position="53"/>
    </location>
</feature>
<evidence type="ECO:0000256" key="1">
    <source>
        <dbReference type="ARBA" id="ARBA00004123"/>
    </source>
</evidence>
<name>A0A2J6RNB3_HYAVF</name>
<gene>
    <name evidence="5" type="ORF">L207DRAFT_35397</name>
</gene>
<dbReference type="PROSITE" id="PS50048">
    <property type="entry name" value="ZN2_CY6_FUNGAL_2"/>
    <property type="match status" value="1"/>
</dbReference>
<dbReference type="GO" id="GO:0000981">
    <property type="term" value="F:DNA-binding transcription factor activity, RNA polymerase II-specific"/>
    <property type="evidence" value="ECO:0007669"/>
    <property type="project" value="InterPro"/>
</dbReference>
<dbReference type="Gene3D" id="4.10.240.10">
    <property type="entry name" value="Zn(2)-C6 fungal-type DNA-binding domain"/>
    <property type="match status" value="1"/>
</dbReference>
<dbReference type="GO" id="GO:0008270">
    <property type="term" value="F:zinc ion binding"/>
    <property type="evidence" value="ECO:0007669"/>
    <property type="project" value="InterPro"/>
</dbReference>
<proteinExistence type="predicted"/>
<dbReference type="GO" id="GO:0006351">
    <property type="term" value="P:DNA-templated transcription"/>
    <property type="evidence" value="ECO:0007669"/>
    <property type="project" value="InterPro"/>
</dbReference>
<dbReference type="STRING" id="1149755.A0A2J6RNB3"/>
<evidence type="ECO:0000313" key="5">
    <source>
        <dbReference type="EMBL" id="PMD40009.1"/>
    </source>
</evidence>
<dbReference type="SUPFAM" id="SSF57701">
    <property type="entry name" value="Zn2/Cys6 DNA-binding domain"/>
    <property type="match status" value="1"/>
</dbReference>
<sequence>MASREQMENIQSPRDTQRAPRSCVQCSRRKIKCSKRIPCEGCIRRGDADSCTREVVKINGRLTIAVDPIPEARTISPEQLVDENLNLRARIEQLESLLTASNVQFPENILNDEVQAEPPEDIVTTFEGLHLGGGPEDSTQETPGDPVFSDNILYLLPIRESSLKIVQFSLGTLGWVHCALNAPKFLAEHDLFWNGLESNHRKGLENHGWITVYLSVLAVGAYFMEEGASCDLHYLHEGYSGHQAPACSNERLVEVAHTWYTAALGELYRSGFYSSPQLSTLQSLAILGLLHRNFGEIHREYFLLGLAINVARTLGLDHLGQEGNKVQALSVASRWNQRTDRELGRRLWWTFVICDWMTVFSRPSSISPGTFTSDLDVQKDNSHQDVIFSQSSSGAAINDWAPSPLEYHVILSKIANIIHTHSRSTFKASPKGVWEVLRKLDKISEGLPNHLKSSEIPNLGSQNNHSHMHWTLIQRGSLNSLLQACRVNLCFSNLSRLLETGEDEFSLQDCGHQAATRLVETQQWTQTSTGNKLWGTTASLMAAAGDN</sequence>
<reference evidence="5 6" key="1">
    <citation type="submission" date="2016-04" db="EMBL/GenBank/DDBJ databases">
        <title>A degradative enzymes factory behind the ericoid mycorrhizal symbiosis.</title>
        <authorList>
            <consortium name="DOE Joint Genome Institute"/>
            <person name="Martino E."/>
            <person name="Morin E."/>
            <person name="Grelet G."/>
            <person name="Kuo A."/>
            <person name="Kohler A."/>
            <person name="Daghino S."/>
            <person name="Barry K."/>
            <person name="Choi C."/>
            <person name="Cichocki N."/>
            <person name="Clum A."/>
            <person name="Copeland A."/>
            <person name="Hainaut M."/>
            <person name="Haridas S."/>
            <person name="Labutti K."/>
            <person name="Lindquist E."/>
            <person name="Lipzen A."/>
            <person name="Khouja H.-R."/>
            <person name="Murat C."/>
            <person name="Ohm R."/>
            <person name="Olson A."/>
            <person name="Spatafora J."/>
            <person name="Veneault-Fourrey C."/>
            <person name="Henrissat B."/>
            <person name="Grigoriev I."/>
            <person name="Martin F."/>
            <person name="Perotto S."/>
        </authorList>
    </citation>
    <scope>NUCLEOTIDE SEQUENCE [LARGE SCALE GENOMIC DNA]</scope>
    <source>
        <strain evidence="5 6">F</strain>
    </source>
</reference>
<dbReference type="Pfam" id="PF04082">
    <property type="entry name" value="Fungal_trans"/>
    <property type="match status" value="1"/>
</dbReference>
<evidence type="ECO:0000259" key="4">
    <source>
        <dbReference type="PROSITE" id="PS50048"/>
    </source>
</evidence>
<dbReference type="PROSITE" id="PS00463">
    <property type="entry name" value="ZN2_CY6_FUNGAL_1"/>
    <property type="match status" value="1"/>
</dbReference>
<evidence type="ECO:0000313" key="6">
    <source>
        <dbReference type="Proteomes" id="UP000235786"/>
    </source>
</evidence>
<dbReference type="CDD" id="cd00067">
    <property type="entry name" value="GAL4"/>
    <property type="match status" value="1"/>
</dbReference>
<dbReference type="InterPro" id="IPR036864">
    <property type="entry name" value="Zn2-C6_fun-type_DNA-bd_sf"/>
</dbReference>
<dbReference type="InterPro" id="IPR007219">
    <property type="entry name" value="XnlR_reg_dom"/>
</dbReference>
<protein>
    <recommendedName>
        <fullName evidence="4">Zn(2)-C6 fungal-type domain-containing protein</fullName>
    </recommendedName>
</protein>
<dbReference type="InterPro" id="IPR001138">
    <property type="entry name" value="Zn2Cys6_DnaBD"/>
</dbReference>
<keyword evidence="3" id="KW-0539">Nucleus</keyword>
<dbReference type="AlphaFoldDB" id="A0A2J6RNB3"/>
<dbReference type="PANTHER" id="PTHR31001">
    <property type="entry name" value="UNCHARACTERIZED TRANSCRIPTIONAL REGULATORY PROTEIN"/>
    <property type="match status" value="1"/>
</dbReference>
<dbReference type="GO" id="GO:0003677">
    <property type="term" value="F:DNA binding"/>
    <property type="evidence" value="ECO:0007669"/>
    <property type="project" value="InterPro"/>
</dbReference>
<evidence type="ECO:0000256" key="3">
    <source>
        <dbReference type="ARBA" id="ARBA00023242"/>
    </source>
</evidence>
<dbReference type="SMART" id="SM00066">
    <property type="entry name" value="GAL4"/>
    <property type="match status" value="1"/>
</dbReference>
<dbReference type="CDD" id="cd12148">
    <property type="entry name" value="fungal_TF_MHR"/>
    <property type="match status" value="1"/>
</dbReference>
<dbReference type="Proteomes" id="UP000235786">
    <property type="component" value="Unassembled WGS sequence"/>
</dbReference>
<comment type="subcellular location">
    <subcellularLocation>
        <location evidence="1">Nucleus</location>
    </subcellularLocation>
</comment>
<keyword evidence="2" id="KW-0479">Metal-binding</keyword>
<dbReference type="InterPro" id="IPR050613">
    <property type="entry name" value="Sec_Metabolite_Reg"/>
</dbReference>
<keyword evidence="6" id="KW-1185">Reference proteome</keyword>
<dbReference type="GO" id="GO:0005634">
    <property type="term" value="C:nucleus"/>
    <property type="evidence" value="ECO:0007669"/>
    <property type="project" value="UniProtKB-SubCell"/>
</dbReference>
<evidence type="ECO:0000256" key="2">
    <source>
        <dbReference type="ARBA" id="ARBA00022723"/>
    </source>
</evidence>
<dbReference type="EMBL" id="KZ613946">
    <property type="protein sequence ID" value="PMD40009.1"/>
    <property type="molecule type" value="Genomic_DNA"/>
</dbReference>